<evidence type="ECO:0000259" key="3">
    <source>
        <dbReference type="PROSITE" id="PS50801"/>
    </source>
</evidence>
<comment type="similarity">
    <text evidence="1 2">Belongs to the anti-sigma-factor antagonist family.</text>
</comment>
<dbReference type="Proteomes" id="UP001302274">
    <property type="component" value="Unassembled WGS sequence"/>
</dbReference>
<reference evidence="4 5" key="1">
    <citation type="submission" date="2023-11" db="EMBL/GenBank/DDBJ databases">
        <title>A Novel Polar Bacteriovorax (B. antarcticus) Isolated from the Biocrust in Antarctica.</title>
        <authorList>
            <person name="Mun W."/>
            <person name="Choi S.Y."/>
            <person name="Mitchell R.J."/>
        </authorList>
    </citation>
    <scope>NUCLEOTIDE SEQUENCE [LARGE SCALE GENOMIC DNA]</scope>
    <source>
        <strain evidence="4 5">PP10</strain>
    </source>
</reference>
<dbReference type="EMBL" id="JAYGJQ010000003">
    <property type="protein sequence ID" value="MEA9358597.1"/>
    <property type="molecule type" value="Genomic_DNA"/>
</dbReference>
<name>A0ABU5VZW0_9BACT</name>
<dbReference type="SUPFAM" id="SSF52091">
    <property type="entry name" value="SpoIIaa-like"/>
    <property type="match status" value="1"/>
</dbReference>
<dbReference type="Gene3D" id="3.30.750.24">
    <property type="entry name" value="STAS domain"/>
    <property type="match status" value="1"/>
</dbReference>
<evidence type="ECO:0000313" key="5">
    <source>
        <dbReference type="Proteomes" id="UP001302274"/>
    </source>
</evidence>
<keyword evidence="5" id="KW-1185">Reference proteome</keyword>
<proteinExistence type="inferred from homology"/>
<dbReference type="InterPro" id="IPR003658">
    <property type="entry name" value="Anti-sigma_ant"/>
</dbReference>
<evidence type="ECO:0000256" key="2">
    <source>
        <dbReference type="RuleBase" id="RU003749"/>
    </source>
</evidence>
<feature type="domain" description="STAS" evidence="3">
    <location>
        <begin position="12"/>
        <end position="118"/>
    </location>
</feature>
<dbReference type="InterPro" id="IPR002645">
    <property type="entry name" value="STAS_dom"/>
</dbReference>
<protein>
    <recommendedName>
        <fullName evidence="2">Anti-sigma factor antagonist</fullName>
    </recommendedName>
</protein>
<dbReference type="CDD" id="cd07043">
    <property type="entry name" value="STAS_anti-anti-sigma_factors"/>
    <property type="match status" value="1"/>
</dbReference>
<dbReference type="RefSeq" id="WP_323579077.1">
    <property type="nucleotide sequence ID" value="NZ_JAYGJQ010000003.1"/>
</dbReference>
<sequence>MAMKAQIHTDSQGNIIVHMSGGLDYENSIPLRQELTDLSTKNPTCTITLDMNSLDFVGSSGIGIFVETLHILNKNKAQIKLSNVKTEFLKVFKLYNFDAFKLMENEFDTDETENLNQKFGNRKQTFQN</sequence>
<dbReference type="NCBIfam" id="TIGR00377">
    <property type="entry name" value="ant_ant_sig"/>
    <property type="match status" value="1"/>
</dbReference>
<gene>
    <name evidence="4" type="ORF">SHI21_20335</name>
</gene>
<evidence type="ECO:0000313" key="4">
    <source>
        <dbReference type="EMBL" id="MEA9358597.1"/>
    </source>
</evidence>
<comment type="caution">
    <text evidence="4">The sequence shown here is derived from an EMBL/GenBank/DDBJ whole genome shotgun (WGS) entry which is preliminary data.</text>
</comment>
<dbReference type="PROSITE" id="PS50801">
    <property type="entry name" value="STAS"/>
    <property type="match status" value="1"/>
</dbReference>
<organism evidence="4 5">
    <name type="scientific">Bacteriovorax antarcticus</name>
    <dbReference type="NCBI Taxonomy" id="3088717"/>
    <lineage>
        <taxon>Bacteria</taxon>
        <taxon>Pseudomonadati</taxon>
        <taxon>Bdellovibrionota</taxon>
        <taxon>Bacteriovoracia</taxon>
        <taxon>Bacteriovoracales</taxon>
        <taxon>Bacteriovoracaceae</taxon>
        <taxon>Bacteriovorax</taxon>
    </lineage>
</organism>
<evidence type="ECO:0000256" key="1">
    <source>
        <dbReference type="ARBA" id="ARBA00009013"/>
    </source>
</evidence>
<dbReference type="InterPro" id="IPR036513">
    <property type="entry name" value="STAS_dom_sf"/>
</dbReference>
<dbReference type="Pfam" id="PF01740">
    <property type="entry name" value="STAS"/>
    <property type="match status" value="1"/>
</dbReference>
<accession>A0ABU5VZW0</accession>